<organism evidence="1 2">
    <name type="scientific">Bifidobacterium callitrichos DSM 23973</name>
    <dbReference type="NCBI Taxonomy" id="1437609"/>
    <lineage>
        <taxon>Bacteria</taxon>
        <taxon>Bacillati</taxon>
        <taxon>Actinomycetota</taxon>
        <taxon>Actinomycetes</taxon>
        <taxon>Bifidobacteriales</taxon>
        <taxon>Bifidobacteriaceae</taxon>
        <taxon>Bifidobacterium</taxon>
    </lineage>
</organism>
<comment type="caution">
    <text evidence="1">The sequence shown here is derived from an EMBL/GenBank/DDBJ whole genome shotgun (WGS) entry which is preliminary data.</text>
</comment>
<evidence type="ECO:0000313" key="2">
    <source>
        <dbReference type="Proteomes" id="UP000029072"/>
    </source>
</evidence>
<dbReference type="RefSeq" id="WP_043167436.1">
    <property type="nucleotide sequence ID" value="NZ_JDUV01000027.1"/>
</dbReference>
<accession>A0A087ACR9</accession>
<dbReference type="EMBL" id="JGYS01000001">
    <property type="protein sequence ID" value="KFI56569.1"/>
    <property type="molecule type" value="Genomic_DNA"/>
</dbReference>
<proteinExistence type="predicted"/>
<dbReference type="Proteomes" id="UP000029072">
    <property type="component" value="Unassembled WGS sequence"/>
</dbReference>
<evidence type="ECO:0000313" key="1">
    <source>
        <dbReference type="EMBL" id="KFI56569.1"/>
    </source>
</evidence>
<dbReference type="STRING" id="1437609.BCAL_0164"/>
<dbReference type="AlphaFoldDB" id="A0A087ACR9"/>
<reference evidence="1 2" key="1">
    <citation type="submission" date="2014-03" db="EMBL/GenBank/DDBJ databases">
        <title>Genomics of Bifidobacteria.</title>
        <authorList>
            <person name="Ventura M."/>
            <person name="Milani C."/>
            <person name="Lugli G.A."/>
        </authorList>
    </citation>
    <scope>NUCLEOTIDE SEQUENCE [LARGE SCALE GENOMIC DNA]</scope>
    <source>
        <strain evidence="1 2">DSM 23973</strain>
    </source>
</reference>
<gene>
    <name evidence="1" type="ORF">BCAL_0164</name>
</gene>
<protein>
    <submittedName>
        <fullName evidence="1">Uncharacterized protein</fullName>
    </submittedName>
</protein>
<name>A0A087ACR9_9BIFI</name>
<sequence length="84" mass="9670">MNDWIPDTDDISRFFTRGAEEAYSLTADPNLINPTSAFARWIAEHDRQVAEKAYQAGYSSGWYRGWDDDGDNCCPDNPYRKEQS</sequence>